<evidence type="ECO:0000256" key="8">
    <source>
        <dbReference type="ARBA" id="ARBA00022676"/>
    </source>
</evidence>
<keyword evidence="8 11" id="KW-0328">Glycosyltransferase</keyword>
<dbReference type="EC" id="2.4.2.7" evidence="6 11"/>
<keyword evidence="14" id="KW-1185">Reference proteome</keyword>
<comment type="caution">
    <text evidence="13">The sequence shown here is derived from an EMBL/GenBank/DDBJ whole genome shotgun (WGS) entry which is preliminary data.</text>
</comment>
<evidence type="ECO:0000256" key="3">
    <source>
        <dbReference type="ARBA" id="ARBA00004496"/>
    </source>
</evidence>
<dbReference type="InterPro" id="IPR005764">
    <property type="entry name" value="Ade_phspho_trans"/>
</dbReference>
<comment type="similarity">
    <text evidence="5 11">Belongs to the purine/pyrimidine phosphoribosyltransferase family.</text>
</comment>
<dbReference type="InterPro" id="IPR029057">
    <property type="entry name" value="PRTase-like"/>
</dbReference>
<dbReference type="Proteomes" id="UP000652763">
    <property type="component" value="Unassembled WGS sequence"/>
</dbReference>
<dbReference type="Gene3D" id="3.40.50.2020">
    <property type="match status" value="1"/>
</dbReference>
<dbReference type="CDD" id="cd06223">
    <property type="entry name" value="PRTases_typeI"/>
    <property type="match status" value="1"/>
</dbReference>
<dbReference type="GO" id="GO:0003999">
    <property type="term" value="F:adenine phosphoribosyltransferase activity"/>
    <property type="evidence" value="ECO:0007669"/>
    <property type="project" value="UniProtKB-EC"/>
</dbReference>
<gene>
    <name evidence="11" type="primary">apt</name>
    <name evidence="13" type="ORF">H9638_03385</name>
</gene>
<protein>
    <recommendedName>
        <fullName evidence="6 11">Adenine phosphoribosyltransferase</fullName>
        <shortName evidence="11">APRT</shortName>
        <ecNumber evidence="6 11">2.4.2.7</ecNumber>
    </recommendedName>
</protein>
<proteinExistence type="inferred from homology"/>
<dbReference type="SUPFAM" id="SSF53271">
    <property type="entry name" value="PRTase-like"/>
    <property type="match status" value="1"/>
</dbReference>
<comment type="catalytic activity">
    <reaction evidence="1 11">
        <text>AMP + diphosphate = 5-phospho-alpha-D-ribose 1-diphosphate + adenine</text>
        <dbReference type="Rhea" id="RHEA:16609"/>
        <dbReference type="ChEBI" id="CHEBI:16708"/>
        <dbReference type="ChEBI" id="CHEBI:33019"/>
        <dbReference type="ChEBI" id="CHEBI:58017"/>
        <dbReference type="ChEBI" id="CHEBI:456215"/>
        <dbReference type="EC" id="2.4.2.7"/>
    </reaction>
</comment>
<evidence type="ECO:0000256" key="6">
    <source>
        <dbReference type="ARBA" id="ARBA00011893"/>
    </source>
</evidence>
<dbReference type="InterPro" id="IPR050054">
    <property type="entry name" value="UPRTase/APRTase"/>
</dbReference>
<keyword evidence="10 11" id="KW-0660">Purine salvage</keyword>
<dbReference type="InterPro" id="IPR000836">
    <property type="entry name" value="PRTase_dom"/>
</dbReference>
<evidence type="ECO:0000256" key="11">
    <source>
        <dbReference type="HAMAP-Rule" id="MF_00004"/>
    </source>
</evidence>
<evidence type="ECO:0000256" key="9">
    <source>
        <dbReference type="ARBA" id="ARBA00022679"/>
    </source>
</evidence>
<dbReference type="PANTHER" id="PTHR32315">
    <property type="entry name" value="ADENINE PHOSPHORIBOSYLTRANSFERASE"/>
    <property type="match status" value="1"/>
</dbReference>
<keyword evidence="9 11" id="KW-0808">Transferase</keyword>
<evidence type="ECO:0000256" key="7">
    <source>
        <dbReference type="ARBA" id="ARBA00022490"/>
    </source>
</evidence>
<accession>A0ABR8YF74</accession>
<evidence type="ECO:0000313" key="14">
    <source>
        <dbReference type="Proteomes" id="UP000652763"/>
    </source>
</evidence>
<evidence type="ECO:0000256" key="5">
    <source>
        <dbReference type="ARBA" id="ARBA00008391"/>
    </source>
</evidence>
<dbReference type="Pfam" id="PF00156">
    <property type="entry name" value="Pribosyltran"/>
    <property type="match status" value="1"/>
</dbReference>
<comment type="function">
    <text evidence="2 11">Catalyzes a salvage reaction resulting in the formation of AMP, that is energically less costly than de novo synthesis.</text>
</comment>
<dbReference type="NCBIfam" id="NF002636">
    <property type="entry name" value="PRK02304.1-5"/>
    <property type="match status" value="1"/>
</dbReference>
<keyword evidence="7 11" id="KW-0963">Cytoplasm</keyword>
<dbReference type="PANTHER" id="PTHR32315:SF3">
    <property type="entry name" value="ADENINE PHOSPHORIBOSYLTRANSFERASE"/>
    <property type="match status" value="1"/>
</dbReference>
<evidence type="ECO:0000256" key="1">
    <source>
        <dbReference type="ARBA" id="ARBA00000868"/>
    </source>
</evidence>
<dbReference type="RefSeq" id="WP_191746315.1">
    <property type="nucleotide sequence ID" value="NZ_JACSQC010000002.1"/>
</dbReference>
<evidence type="ECO:0000256" key="2">
    <source>
        <dbReference type="ARBA" id="ARBA00003968"/>
    </source>
</evidence>
<evidence type="ECO:0000313" key="13">
    <source>
        <dbReference type="EMBL" id="MBD8042850.1"/>
    </source>
</evidence>
<comment type="subunit">
    <text evidence="11">Homodimer.</text>
</comment>
<comment type="subcellular location">
    <subcellularLocation>
        <location evidence="3 11">Cytoplasm</location>
    </subcellularLocation>
</comment>
<reference evidence="13 14" key="1">
    <citation type="submission" date="2020-08" db="EMBL/GenBank/DDBJ databases">
        <title>A Genomic Blueprint of the Chicken Gut Microbiome.</title>
        <authorList>
            <person name="Gilroy R."/>
            <person name="Ravi A."/>
            <person name="Getino M."/>
            <person name="Pursley I."/>
            <person name="Horton D.L."/>
            <person name="Alikhan N.-F."/>
            <person name="Baker D."/>
            <person name="Gharbi K."/>
            <person name="Hall N."/>
            <person name="Watson M."/>
            <person name="Adriaenssens E.M."/>
            <person name="Foster-Nyarko E."/>
            <person name="Jarju S."/>
            <person name="Secka A."/>
            <person name="Antonio M."/>
            <person name="Oren A."/>
            <person name="Chaudhuri R."/>
            <person name="La Ragione R.M."/>
            <person name="Hildebrand F."/>
            <person name="Pallen M.J."/>
        </authorList>
    </citation>
    <scope>NUCLEOTIDE SEQUENCE [LARGE SCALE GENOMIC DNA]</scope>
    <source>
        <strain evidence="13 14">Sa2BUA2</strain>
    </source>
</reference>
<feature type="domain" description="Phosphoribosyltransferase" evidence="12">
    <location>
        <begin position="43"/>
        <end position="150"/>
    </location>
</feature>
<dbReference type="EMBL" id="JACSQC010000002">
    <property type="protein sequence ID" value="MBD8042850.1"/>
    <property type="molecule type" value="Genomic_DNA"/>
</dbReference>
<dbReference type="NCBIfam" id="NF002634">
    <property type="entry name" value="PRK02304.1-3"/>
    <property type="match status" value="1"/>
</dbReference>
<organism evidence="13 14">
    <name type="scientific">Arthrobacter pullicola</name>
    <dbReference type="NCBI Taxonomy" id="2762224"/>
    <lineage>
        <taxon>Bacteria</taxon>
        <taxon>Bacillati</taxon>
        <taxon>Actinomycetota</taxon>
        <taxon>Actinomycetes</taxon>
        <taxon>Micrococcales</taxon>
        <taxon>Micrococcaceae</taxon>
        <taxon>Arthrobacter</taxon>
    </lineage>
</organism>
<evidence type="ECO:0000256" key="4">
    <source>
        <dbReference type="ARBA" id="ARBA00004659"/>
    </source>
</evidence>
<comment type="pathway">
    <text evidence="4 11">Purine metabolism; AMP biosynthesis via salvage pathway; AMP from adenine: step 1/1.</text>
</comment>
<evidence type="ECO:0000259" key="12">
    <source>
        <dbReference type="Pfam" id="PF00156"/>
    </source>
</evidence>
<name>A0ABR8YF74_9MICC</name>
<evidence type="ECO:0000256" key="10">
    <source>
        <dbReference type="ARBA" id="ARBA00022726"/>
    </source>
</evidence>
<sequence>MAETIDRLGAVVQDYPKPGITFRDLTPVFADGPALRGMVDALLAGYEGQFDFVAGVEARGFLLAAAAAYASERGVITIRKPGKLPRETYTETYDMEYGQNSLELHVEDIPAGSRVLILDDVLATGGTLAAAARLIESAGSSVAGFGVVLELGELGGRAALAGHNVRSLITY</sequence>
<dbReference type="HAMAP" id="MF_00004">
    <property type="entry name" value="Aden_phosphoribosyltr"/>
    <property type="match status" value="1"/>
</dbReference>